<keyword evidence="3" id="KW-1185">Reference proteome</keyword>
<dbReference type="EnsemblMetazoa" id="CJA20895.1">
    <property type="protein sequence ID" value="CJA20895.1"/>
    <property type="gene ID" value="WBGene00176467"/>
</dbReference>
<name>A0A8R1IBB2_CAEJA</name>
<feature type="region of interest" description="Disordered" evidence="1">
    <location>
        <begin position="1"/>
        <end position="27"/>
    </location>
</feature>
<evidence type="ECO:0000256" key="1">
    <source>
        <dbReference type="SAM" id="MobiDB-lite"/>
    </source>
</evidence>
<dbReference type="Proteomes" id="UP000005237">
    <property type="component" value="Unassembled WGS sequence"/>
</dbReference>
<feature type="compositionally biased region" description="Polar residues" evidence="1">
    <location>
        <begin position="201"/>
        <end position="215"/>
    </location>
</feature>
<reference evidence="3" key="1">
    <citation type="submission" date="2010-08" db="EMBL/GenBank/DDBJ databases">
        <authorList>
            <consortium name="Caenorhabditis japonica Sequencing Consortium"/>
            <person name="Wilson R.K."/>
        </authorList>
    </citation>
    <scope>NUCLEOTIDE SEQUENCE [LARGE SCALE GENOMIC DNA]</scope>
    <source>
        <strain evidence="3">DF5081</strain>
    </source>
</reference>
<proteinExistence type="predicted"/>
<evidence type="ECO:0000313" key="3">
    <source>
        <dbReference type="Proteomes" id="UP000005237"/>
    </source>
</evidence>
<feature type="region of interest" description="Disordered" evidence="1">
    <location>
        <begin position="196"/>
        <end position="220"/>
    </location>
</feature>
<organism evidence="2 3">
    <name type="scientific">Caenorhabditis japonica</name>
    <dbReference type="NCBI Taxonomy" id="281687"/>
    <lineage>
        <taxon>Eukaryota</taxon>
        <taxon>Metazoa</taxon>
        <taxon>Ecdysozoa</taxon>
        <taxon>Nematoda</taxon>
        <taxon>Chromadorea</taxon>
        <taxon>Rhabditida</taxon>
        <taxon>Rhabditina</taxon>
        <taxon>Rhabditomorpha</taxon>
        <taxon>Rhabditoidea</taxon>
        <taxon>Rhabditidae</taxon>
        <taxon>Peloderinae</taxon>
        <taxon>Caenorhabditis</taxon>
    </lineage>
</organism>
<feature type="compositionally biased region" description="Polar residues" evidence="1">
    <location>
        <begin position="105"/>
        <end position="120"/>
    </location>
</feature>
<feature type="region of interest" description="Disordered" evidence="1">
    <location>
        <begin position="105"/>
        <end position="125"/>
    </location>
</feature>
<dbReference type="AlphaFoldDB" id="A0A8R1IBB2"/>
<evidence type="ECO:0000313" key="2">
    <source>
        <dbReference type="EnsemblMetazoa" id="CJA20895.1"/>
    </source>
</evidence>
<reference evidence="2" key="2">
    <citation type="submission" date="2022-06" db="UniProtKB">
        <authorList>
            <consortium name="EnsemblMetazoa"/>
        </authorList>
    </citation>
    <scope>IDENTIFICATION</scope>
    <source>
        <strain evidence="2">DF5081</strain>
    </source>
</reference>
<protein>
    <submittedName>
        <fullName evidence="2">Uncharacterized protein</fullName>
    </submittedName>
</protein>
<sequence length="247" mass="26694">MAIRPPKEGFLAEPPRPPQTLPHQSGDSHSRYVLLAFAAAFLVPFAHSRLDTFPSNRIGALVHGLNRQQGNSLQAFRQPTSIQQQESEPSIQNTLPVASLALIGNTGTSPSRAGQSSGSADETPAAVKMTPIQKTDGAIHNNDRTAWNDRDVLMSCDGRKKNEVDVPEDKKPKTIHAKITTRSNLRSHHLGNLNGARKKQYSSTKVIRSRQSASSPTPPMVAASVTMSTSSGESDVYIGQQGCFISF</sequence>
<accession>A0A8R1IBB2</accession>